<dbReference type="PANTHER" id="PTHR35566:SF1">
    <property type="entry name" value="TYPE VI SECRETION SYSTEM BASEPLATE COMPONENT TSSK1"/>
    <property type="match status" value="1"/>
</dbReference>
<accession>V5C1K4</accession>
<evidence type="ECO:0000313" key="2">
    <source>
        <dbReference type="Proteomes" id="UP000017842"/>
    </source>
</evidence>
<dbReference type="RefSeq" id="WP_023495815.1">
    <property type="nucleotide sequence ID" value="NZ_AYLO01000112.1"/>
</dbReference>
<organism evidence="1 2">
    <name type="scientific">Methyloglobulus morosus KoM1</name>
    <dbReference type="NCBI Taxonomy" id="1116472"/>
    <lineage>
        <taxon>Bacteria</taxon>
        <taxon>Pseudomonadati</taxon>
        <taxon>Pseudomonadota</taxon>
        <taxon>Gammaproteobacteria</taxon>
        <taxon>Methylococcales</taxon>
        <taxon>Methylococcaceae</taxon>
        <taxon>Methyloglobulus</taxon>
    </lineage>
</organism>
<gene>
    <name evidence="1" type="ORF">MGMO_120c00450</name>
</gene>
<protein>
    <recommendedName>
        <fullName evidence="3">Type VI secretion protein, VC_A0114 family</fullName>
    </recommendedName>
</protein>
<dbReference type="EMBL" id="AYLO01000112">
    <property type="protein sequence ID" value="ESS70658.1"/>
    <property type="molecule type" value="Genomic_DNA"/>
</dbReference>
<dbReference type="InterPro" id="IPR010263">
    <property type="entry name" value="T6SS_TssK"/>
</dbReference>
<proteinExistence type="predicted"/>
<dbReference type="AlphaFoldDB" id="V5C1K4"/>
<evidence type="ECO:0008006" key="3">
    <source>
        <dbReference type="Google" id="ProtNLM"/>
    </source>
</evidence>
<reference evidence="1 2" key="1">
    <citation type="journal article" date="2013" name="Genome Announc.">
        <title>Draft Genome Sequence of the Methanotrophic Gammaproteobacterium Methyloglobulus morosus DSM 22980 Strain KoM1.</title>
        <authorList>
            <person name="Poehlein A."/>
            <person name="Deutzmann J.S."/>
            <person name="Daniel R."/>
            <person name="Simeonova D.D."/>
        </authorList>
    </citation>
    <scope>NUCLEOTIDE SEQUENCE [LARGE SCALE GENOMIC DNA]</scope>
    <source>
        <strain evidence="1 2">KoM1</strain>
    </source>
</reference>
<evidence type="ECO:0000313" key="1">
    <source>
        <dbReference type="EMBL" id="ESS70658.1"/>
    </source>
</evidence>
<sequence length="445" mass="50884">MSSNNKVIWTEGMFLRPSHFQQLDRYFQSWIESRCAGLHCYSWGVTKLEIDQQLLALGKFSITACQGVFPDGTPFSMPDNHPAPISLDIPAESKNETLYLSLPARGSFGKELAWDDKTDEFIRYRMREIEVKDIHSQYEQDSSTMQSGELWTRFRLSHQNQDAYINIPIARIIERKADKQVVLDSQFIPSCLHVGASTQLRSYVDEIQGILNQRGDALAKRLGSPGTSGVAEITDFLLLQIINRYEPLFTHFSLMQQFHPERLFSVLLEMAGELATITQASHRPKTFPQYIHEDLFSSFDPIIIALRESLSWVSESRAISIPLEEHPNQIRSAIIHDRQLLQSAEFVLGVNAQLPADRIRSQFPRQATITTREKLRDYVMSQIPGIQLVGLATSPRQIPFHKGMTYFSLDKNHTLWQELEKSGSLGMHFSGEYPGLELELWAIRD</sequence>
<dbReference type="Pfam" id="PF05936">
    <property type="entry name" value="T6SS_VasE"/>
    <property type="match status" value="1"/>
</dbReference>
<dbReference type="PANTHER" id="PTHR35566">
    <property type="entry name" value="BLR3599 PROTEIN"/>
    <property type="match status" value="1"/>
</dbReference>
<dbReference type="NCBIfam" id="TIGR03353">
    <property type="entry name" value="VI_chp_4"/>
    <property type="match status" value="1"/>
</dbReference>
<dbReference type="eggNOG" id="COG3522">
    <property type="taxonomic scope" value="Bacteria"/>
</dbReference>
<dbReference type="Proteomes" id="UP000017842">
    <property type="component" value="Unassembled WGS sequence"/>
</dbReference>
<name>V5C1K4_9GAMM</name>
<comment type="caution">
    <text evidence="1">The sequence shown here is derived from an EMBL/GenBank/DDBJ whole genome shotgun (WGS) entry which is preliminary data.</text>
</comment>
<keyword evidence="2" id="KW-1185">Reference proteome</keyword>
<dbReference type="STRING" id="1116472.MGMO_120c00450"/>